<accession>A0A843WTP2</accession>
<dbReference type="AlphaFoldDB" id="A0A843WTP2"/>
<comment type="caution">
    <text evidence="1">The sequence shown here is derived from an EMBL/GenBank/DDBJ whole genome shotgun (WGS) entry which is preliminary data.</text>
</comment>
<evidence type="ECO:0000313" key="2">
    <source>
        <dbReference type="Proteomes" id="UP000652761"/>
    </source>
</evidence>
<keyword evidence="2" id="KW-1185">Reference proteome</keyword>
<sequence length="85" mass="9395">MSSLHGLCVRSKLGSTTPSVVTSWVGYPRFSVSQARCARGLSQYLCTVERALSWGTDIDRCIGPQLVLFPVPHFRKLEPESLKVS</sequence>
<dbReference type="Proteomes" id="UP000652761">
    <property type="component" value="Unassembled WGS sequence"/>
</dbReference>
<feature type="non-terminal residue" evidence="1">
    <location>
        <position position="1"/>
    </location>
</feature>
<protein>
    <submittedName>
        <fullName evidence="1">Uncharacterized protein</fullName>
    </submittedName>
</protein>
<proteinExistence type="predicted"/>
<name>A0A843WTP2_COLES</name>
<reference evidence="1" key="1">
    <citation type="submission" date="2017-07" db="EMBL/GenBank/DDBJ databases">
        <title>Taro Niue Genome Assembly and Annotation.</title>
        <authorList>
            <person name="Atibalentja N."/>
            <person name="Keating K."/>
            <person name="Fields C.J."/>
        </authorList>
    </citation>
    <scope>NUCLEOTIDE SEQUENCE</scope>
    <source>
        <strain evidence="1">Niue_2</strain>
        <tissue evidence="1">Leaf</tissue>
    </source>
</reference>
<dbReference type="EMBL" id="NMUH01005704">
    <property type="protein sequence ID" value="MQM13469.1"/>
    <property type="molecule type" value="Genomic_DNA"/>
</dbReference>
<organism evidence="1 2">
    <name type="scientific">Colocasia esculenta</name>
    <name type="common">Wild taro</name>
    <name type="synonym">Arum esculentum</name>
    <dbReference type="NCBI Taxonomy" id="4460"/>
    <lineage>
        <taxon>Eukaryota</taxon>
        <taxon>Viridiplantae</taxon>
        <taxon>Streptophyta</taxon>
        <taxon>Embryophyta</taxon>
        <taxon>Tracheophyta</taxon>
        <taxon>Spermatophyta</taxon>
        <taxon>Magnoliopsida</taxon>
        <taxon>Liliopsida</taxon>
        <taxon>Araceae</taxon>
        <taxon>Aroideae</taxon>
        <taxon>Colocasieae</taxon>
        <taxon>Colocasia</taxon>
    </lineage>
</organism>
<gene>
    <name evidence="1" type="ORF">Taro_046396</name>
</gene>
<evidence type="ECO:0000313" key="1">
    <source>
        <dbReference type="EMBL" id="MQM13469.1"/>
    </source>
</evidence>